<dbReference type="PANTHER" id="PTHR47572:SF5">
    <property type="entry name" value="BLR2277 PROTEIN"/>
    <property type="match status" value="1"/>
</dbReference>
<comment type="caution">
    <text evidence="2">The sequence shown here is derived from an EMBL/GenBank/DDBJ whole genome shotgun (WGS) entry which is preliminary data.</text>
</comment>
<sequence>MTLDFEIVAEGLAFPEGPVWMKDGSLIFVEIAAGKITRLAPDGSLRTVAEPGGGPNGLAVGPDGALYCCNNGGFAWTDQDGMLIPGMAAADYEAGRLERIDIETGEVIRLFDSIDGHALSGPNDLVFDADGGFWFTDLGKVRSYGHDHGGLYYARPDTSLVRRAAFGPNMNGVGLSPDGRTVYAALTNDRQIIAMDVTGPGAVGAPALAGFPGRVVHGWAGRTLLDSLAVDAEGHVCVATLLETPGIASVDPASGAITHYDFPDLLTTNICFGGADMRDAWICLSATGRIAKVRWPRAGLELAHYA</sequence>
<dbReference type="InterPro" id="IPR051262">
    <property type="entry name" value="SMP-30/CGR1_Lactonase"/>
</dbReference>
<name>M2T7A7_9SPHN</name>
<dbReference type="InterPro" id="IPR011042">
    <property type="entry name" value="6-blade_b-propeller_TolB-like"/>
</dbReference>
<dbReference type="EMBL" id="AMRV01000007">
    <property type="protein sequence ID" value="EMD82404.1"/>
    <property type="molecule type" value="Genomic_DNA"/>
</dbReference>
<dbReference type="PANTHER" id="PTHR47572">
    <property type="entry name" value="LIPOPROTEIN-RELATED"/>
    <property type="match status" value="1"/>
</dbReference>
<evidence type="ECO:0000313" key="3">
    <source>
        <dbReference type="Proteomes" id="UP000011717"/>
    </source>
</evidence>
<dbReference type="PATRIC" id="fig|1234595.3.peg.2127"/>
<feature type="domain" description="SMP-30/Gluconolactonase/LRE-like region" evidence="1">
    <location>
        <begin position="14"/>
        <end position="283"/>
    </location>
</feature>
<dbReference type="RefSeq" id="WP_008602668.1">
    <property type="nucleotide sequence ID" value="NZ_AMRV01000007.1"/>
</dbReference>
<dbReference type="Proteomes" id="UP000011717">
    <property type="component" value="Unassembled WGS sequence"/>
</dbReference>
<evidence type="ECO:0000259" key="1">
    <source>
        <dbReference type="Pfam" id="PF08450"/>
    </source>
</evidence>
<dbReference type="Gene3D" id="2.120.10.30">
    <property type="entry name" value="TolB, C-terminal domain"/>
    <property type="match status" value="1"/>
</dbReference>
<keyword evidence="3" id="KW-1185">Reference proteome</keyword>
<organism evidence="2 3">
    <name type="scientific">Pacificimonas flava</name>
    <dbReference type="NCBI Taxonomy" id="1234595"/>
    <lineage>
        <taxon>Bacteria</taxon>
        <taxon>Pseudomonadati</taxon>
        <taxon>Pseudomonadota</taxon>
        <taxon>Alphaproteobacteria</taxon>
        <taxon>Sphingomonadales</taxon>
        <taxon>Sphingosinicellaceae</taxon>
        <taxon>Pacificimonas</taxon>
    </lineage>
</organism>
<reference evidence="2 3" key="1">
    <citation type="journal article" date="2013" name="Genome Announc.">
        <title>Draft Genome Sequence of Strain JLT2015T, Belonging to the Family Sphingomonadaceae of the Alphaproteobacteria.</title>
        <authorList>
            <person name="Tang K."/>
            <person name="Liu K."/>
            <person name="Li S."/>
            <person name="Jiao N."/>
        </authorList>
    </citation>
    <scope>NUCLEOTIDE SEQUENCE [LARGE SCALE GENOMIC DNA]</scope>
    <source>
        <strain evidence="2 3">JLT2015</strain>
    </source>
</reference>
<dbReference type="InterPro" id="IPR013658">
    <property type="entry name" value="SGL"/>
</dbReference>
<gene>
    <name evidence="2" type="ORF">C725_2125</name>
</gene>
<dbReference type="AlphaFoldDB" id="M2T7A7"/>
<dbReference type="Pfam" id="PF08450">
    <property type="entry name" value="SGL"/>
    <property type="match status" value="1"/>
</dbReference>
<proteinExistence type="predicted"/>
<protein>
    <submittedName>
        <fullName evidence="2">Putative gluconolactonase</fullName>
    </submittedName>
</protein>
<evidence type="ECO:0000313" key="2">
    <source>
        <dbReference type="EMBL" id="EMD82404.1"/>
    </source>
</evidence>
<dbReference type="SUPFAM" id="SSF63829">
    <property type="entry name" value="Calcium-dependent phosphotriesterase"/>
    <property type="match status" value="1"/>
</dbReference>
<accession>M2T7A7</accession>